<dbReference type="AlphaFoldDB" id="A0A2H3GA35"/>
<evidence type="ECO:0000256" key="5">
    <source>
        <dbReference type="ARBA" id="ARBA00022703"/>
    </source>
</evidence>
<accession>A0A2H3GA35</accession>
<comment type="caution">
    <text evidence="8">The sequence shown here is derived from an EMBL/GenBank/DDBJ whole genome shotgun (WGS) entry which is preliminary data.</text>
</comment>
<dbReference type="PROSITE" id="PS50106">
    <property type="entry name" value="PDZ"/>
    <property type="match status" value="1"/>
</dbReference>
<dbReference type="Proteomes" id="UP000219602">
    <property type="component" value="Chromosome RC"/>
</dbReference>
<evidence type="ECO:0000259" key="7">
    <source>
        <dbReference type="PROSITE" id="PS50106"/>
    </source>
</evidence>
<gene>
    <name evidence="8" type="ORF">AU210_015752</name>
</gene>
<dbReference type="GO" id="GO:0004252">
    <property type="term" value="F:serine-type endopeptidase activity"/>
    <property type="evidence" value="ECO:0007669"/>
    <property type="project" value="InterPro"/>
</dbReference>
<dbReference type="InterPro" id="IPR009003">
    <property type="entry name" value="Peptidase_S1_PA"/>
</dbReference>
<evidence type="ECO:0000256" key="3">
    <source>
        <dbReference type="ARBA" id="ARBA00020338"/>
    </source>
</evidence>
<dbReference type="SUPFAM" id="SSF50494">
    <property type="entry name" value="Trypsin-like serine proteases"/>
    <property type="match status" value="2"/>
</dbReference>
<feature type="domain" description="PDZ" evidence="7">
    <location>
        <begin position="299"/>
        <end position="354"/>
    </location>
</feature>
<evidence type="ECO:0000256" key="2">
    <source>
        <dbReference type="ARBA" id="ARBA00010541"/>
    </source>
</evidence>
<dbReference type="InterPro" id="IPR001478">
    <property type="entry name" value="PDZ"/>
</dbReference>
<proteinExistence type="inferred from homology"/>
<dbReference type="Pfam" id="PF13365">
    <property type="entry name" value="Trypsin_2"/>
    <property type="match status" value="1"/>
</dbReference>
<dbReference type="GO" id="GO:0006508">
    <property type="term" value="P:proteolysis"/>
    <property type="evidence" value="ECO:0007669"/>
    <property type="project" value="InterPro"/>
</dbReference>
<dbReference type="SUPFAM" id="SSF50156">
    <property type="entry name" value="PDZ domain-like"/>
    <property type="match status" value="2"/>
</dbReference>
<evidence type="ECO:0000313" key="8">
    <source>
        <dbReference type="EMBL" id="PCD21949.1"/>
    </source>
</evidence>
<keyword evidence="6" id="KW-0677">Repeat</keyword>
<dbReference type="InterPro" id="IPR043504">
    <property type="entry name" value="Peptidase_S1_PA_chymotrypsin"/>
</dbReference>
<comment type="function">
    <text evidence="1">Nuclear serine protease which mediates apoptosis.</text>
</comment>
<organism evidence="8 9">
    <name type="scientific">Fusarium oxysporum f. sp. radicis-cucumerinum</name>
    <dbReference type="NCBI Taxonomy" id="327505"/>
    <lineage>
        <taxon>Eukaryota</taxon>
        <taxon>Fungi</taxon>
        <taxon>Dikarya</taxon>
        <taxon>Ascomycota</taxon>
        <taxon>Pezizomycotina</taxon>
        <taxon>Sordariomycetes</taxon>
        <taxon>Hypocreomycetidae</taxon>
        <taxon>Hypocreales</taxon>
        <taxon>Nectriaceae</taxon>
        <taxon>Fusarium</taxon>
        <taxon>Fusarium oxysporum species complex</taxon>
    </lineage>
</organism>
<dbReference type="InterPro" id="IPR036034">
    <property type="entry name" value="PDZ_sf"/>
</dbReference>
<dbReference type="STRING" id="327505.A0A2H3GA35"/>
<evidence type="ECO:0000313" key="9">
    <source>
        <dbReference type="Proteomes" id="UP000219602"/>
    </source>
</evidence>
<dbReference type="Gene3D" id="2.30.42.10">
    <property type="match status" value="1"/>
</dbReference>
<dbReference type="Pfam" id="PF12812">
    <property type="entry name" value="PDZ_1"/>
    <property type="match status" value="2"/>
</dbReference>
<evidence type="ECO:0000256" key="1">
    <source>
        <dbReference type="ARBA" id="ARBA00002558"/>
    </source>
</evidence>
<evidence type="ECO:0000256" key="4">
    <source>
        <dbReference type="ARBA" id="ARBA00021524"/>
    </source>
</evidence>
<comment type="similarity">
    <text evidence="2">Belongs to the peptidase S1C family.</text>
</comment>
<keyword evidence="5" id="KW-0053">Apoptosis</keyword>
<dbReference type="EMBL" id="MABQ02000012">
    <property type="protein sequence ID" value="PCD21949.1"/>
    <property type="molecule type" value="Genomic_DNA"/>
</dbReference>
<reference evidence="8 9" key="2">
    <citation type="journal article" date="2017" name="Sci. Rep.">
        <title>A mobile pathogenicity chromosome in Fusarium oxysporum for infection of multiple cucurbit species.</title>
        <authorList>
            <person name="van Dam P."/>
            <person name="Fokkens L."/>
            <person name="Ayukawa Y."/>
            <person name="van der Gragt M."/>
            <person name="Ter Horst A."/>
            <person name="Brankovics B."/>
            <person name="Houterman P.M."/>
            <person name="Arie T."/>
            <person name="Rep M."/>
        </authorList>
    </citation>
    <scope>NUCLEOTIDE SEQUENCE [LARGE SCALE GENOMIC DNA]</scope>
    <source>
        <strain evidence="8 9">Forc016</strain>
    </source>
</reference>
<sequence length="974" mass="107991">MVIDQDPPPPSLIYPTQPAGNGTNNHHLVGLEHQATSMADVPSKGEDEAWQSAIEKVRKCVVSIKYERPWRFDTEFCNVGEATGFVVDTQSGLVLTNRHVIGPGPFRGSIVFENNEELDVRPVYRDPVHDFGFLKFEPKSVKYMDLIAVELAPGLATVGTEIKLIGNDSGESGSILSGYISRVDRNTPIFSQYTDFNTCYYQANASASSGSSGSPVFNVDGLAIGLQAGGISNASTDYFLPLDAPQRVLKQIQNGGEVKRGDIQTVFKCKPFLGCQHLRLSDKWESLFRKTFPNLKGLIVAEKVLPEGPSDGKLEAGDILIKINGKLVDQFHCLNTVLDENVGQTVSVLVARHGCDIEQDIAVQDLNEITPSCFFSFDRTILHDISYQVAHRYGLTCSGVFVSDPGYFLHPIRRLAIIDSVNHNRTPNLVAFVQVMKEIPVGTSVPIKYWYPDSRYNLETAVVTINRGWSQKLKMFKRNDTTGDWDVEVHANTSPSVQQARHRVPNRPSTRIIDQVVAKTISSLVRVKCYTPLALDGLSANVTSGLGLVIDTTGGYIIISRTVVPNTLCDIEVTIADSFSVPGTVKFHHPWYHYAIIQYDTNLVHPPVKSARLSREAISERQRIFFVGCNGSDEIVHASTSVTKVIPFDANPPYPPRARPVNIDKIGVDTRLGAECDTGFLIAEDGSVHGLWITYGIVDDRDPDPIKEYLGISSHIIAPNTEKLGQGVNLSLRRLPVELQPVKIIDARAIGVSEEWIEKIQNDPADAYMFKVERTWGQLPDQFQKEDVLLSLDGNLVTKLSALEATDGKEFLDVVISRKGKQITFKAQTVLEDDFETTELVSFDGLVVQRPHRTVRQSIEKLPSEVYVTCTYRGSPAHAYHVTAMAFITHIDNKPVTSLQSLTAMLSKIPHNTHFKMNMVEYSGNPSFVTLKKNERFFPLTVWSRDPSESKGWKRITYENGIAAAGEGHHGLSM</sequence>
<dbReference type="GO" id="GO:0006915">
    <property type="term" value="P:apoptotic process"/>
    <property type="evidence" value="ECO:0007669"/>
    <property type="project" value="UniProtKB-KW"/>
</dbReference>
<dbReference type="Gene3D" id="2.40.10.10">
    <property type="entry name" value="Trypsin-like serine proteases"/>
    <property type="match status" value="2"/>
</dbReference>
<dbReference type="InterPro" id="IPR001940">
    <property type="entry name" value="Peptidase_S1C"/>
</dbReference>
<dbReference type="InterPro" id="IPR025926">
    <property type="entry name" value="PDZ-like_dom"/>
</dbReference>
<evidence type="ECO:0000256" key="6">
    <source>
        <dbReference type="ARBA" id="ARBA00022737"/>
    </source>
</evidence>
<protein>
    <recommendedName>
        <fullName evidence="3">Pro-apoptotic serine protease NMA111</fullName>
    </recommendedName>
    <alternativeName>
        <fullName evidence="4">Pro-apoptotic serine protease nma111</fullName>
    </alternativeName>
</protein>
<dbReference type="PANTHER" id="PTHR46366:SF8">
    <property type="entry name" value="PRO-APOPTOTIC SERINE PROTEASE NMA111"/>
    <property type="match status" value="1"/>
</dbReference>
<reference evidence="8 9" key="1">
    <citation type="journal article" date="2016" name="Environ. Microbiol.">
        <title>Effector profiles distinguish formae speciales of Fusarium oxysporum.</title>
        <authorList>
            <person name="van Dam P."/>
            <person name="Fokkens L."/>
            <person name="Schmidt S.M."/>
            <person name="Linmans J.H."/>
            <person name="Kistler H.C."/>
            <person name="Ma L.J."/>
            <person name="Rep M."/>
        </authorList>
    </citation>
    <scope>NUCLEOTIDE SEQUENCE [LARGE SCALE GENOMIC DNA]</scope>
    <source>
        <strain evidence="8 9">Forc016</strain>
    </source>
</reference>
<name>A0A2H3GA35_FUSOX</name>
<dbReference type="PRINTS" id="PR00834">
    <property type="entry name" value="PROTEASES2C"/>
</dbReference>
<dbReference type="PANTHER" id="PTHR46366">
    <property type="entry name" value="PRO-APOPTOTIC SERINE PROTEASE NMA111"/>
    <property type="match status" value="1"/>
</dbReference>